<dbReference type="Gene3D" id="3.90.70.130">
    <property type="match status" value="1"/>
</dbReference>
<keyword evidence="4" id="KW-1185">Reference proteome</keyword>
<keyword evidence="1" id="KW-0378">Hydrolase</keyword>
<evidence type="ECO:0000313" key="4">
    <source>
        <dbReference type="Proteomes" id="UP000594638"/>
    </source>
</evidence>
<organism evidence="3 4">
    <name type="scientific">Olea europaea subsp. europaea</name>
    <dbReference type="NCBI Taxonomy" id="158383"/>
    <lineage>
        <taxon>Eukaryota</taxon>
        <taxon>Viridiplantae</taxon>
        <taxon>Streptophyta</taxon>
        <taxon>Embryophyta</taxon>
        <taxon>Tracheophyta</taxon>
        <taxon>Spermatophyta</taxon>
        <taxon>Magnoliopsida</taxon>
        <taxon>eudicotyledons</taxon>
        <taxon>Gunneridae</taxon>
        <taxon>Pentapetalae</taxon>
        <taxon>asterids</taxon>
        <taxon>lamiids</taxon>
        <taxon>Lamiales</taxon>
        <taxon>Oleaceae</taxon>
        <taxon>Oleeae</taxon>
        <taxon>Olea</taxon>
    </lineage>
</organism>
<dbReference type="Proteomes" id="UP000594638">
    <property type="component" value="Unassembled WGS sequence"/>
</dbReference>
<dbReference type="InterPro" id="IPR012462">
    <property type="entry name" value="UFSP1/2_DUB_cat"/>
</dbReference>
<accession>A0A8S0QME2</accession>
<reference evidence="3 4" key="1">
    <citation type="submission" date="2019-12" db="EMBL/GenBank/DDBJ databases">
        <authorList>
            <person name="Alioto T."/>
            <person name="Alioto T."/>
            <person name="Gomez Garrido J."/>
        </authorList>
    </citation>
    <scope>NUCLEOTIDE SEQUENCE [LARGE SCALE GENOMIC DNA]</scope>
</reference>
<dbReference type="PANTHER" id="PTHR48153">
    <property type="entry name" value="UFM1-SPECIFIC PROTEASE 2"/>
    <property type="match status" value="1"/>
</dbReference>
<feature type="domain" description="UFSP1/2/DUB catalytic" evidence="2">
    <location>
        <begin position="120"/>
        <end position="389"/>
    </location>
</feature>
<dbReference type="PANTHER" id="PTHR48153:SF4">
    <property type="entry name" value="UBIQUITIN CARBOXYL-TERMINAL HYDROLASE MUG105"/>
    <property type="match status" value="1"/>
</dbReference>
<sequence length="414" mass="47189">MEFSACPFCNLTVSFVELERHANDHLDDEEYARDLQLARQISVAHPFVDNSMERIDSSWDNPKSSFLRYDAKGTTSGRIDTEEKFCYSVETQIKESFCQVEDGLMALLAKCLESDSKNAVSILSGYIDHFQSVESEDVGWGCGWRNIQMLSSHLLKQRQEAREVLYGGSGFVPDIASLQRWLEIAWERGFDTHGSNDFDQKIYGKRNWIGTTECAALFRSFGLRARIVDFCGKDIILDKTAGKMKAMQVYGPMDKFLLKGDSKILDAASSSNGSRTHFSIPFGNIKGDQVLIEWVWNYFSDNNPIQYGNQRVVFSGKPPLYFQHDGHSRTIIGIQVQHQINGTQHYKLLILDPASKTRALEKSLKDKVGWQKLIKRGVHTLKKDQYQLCFIEPGIASDEELEKLKTLHSIRLEF</sequence>
<dbReference type="OrthoDB" id="288987at2759"/>
<comment type="caution">
    <text evidence="3">The sequence shown here is derived from an EMBL/GenBank/DDBJ whole genome shotgun (WGS) entry which is preliminary data.</text>
</comment>
<evidence type="ECO:0000256" key="1">
    <source>
        <dbReference type="ARBA" id="ARBA00022801"/>
    </source>
</evidence>
<name>A0A8S0QME2_OLEEU</name>
<proteinExistence type="predicted"/>
<protein>
    <recommendedName>
        <fullName evidence="2">UFSP1/2/DUB catalytic domain-containing protein</fullName>
    </recommendedName>
</protein>
<dbReference type="Pfam" id="PF07910">
    <property type="entry name" value="Peptidase_C78"/>
    <property type="match status" value="1"/>
</dbReference>
<evidence type="ECO:0000313" key="3">
    <source>
        <dbReference type="EMBL" id="CAA2968089.1"/>
    </source>
</evidence>
<gene>
    <name evidence="3" type="ORF">OLEA9_A026886</name>
</gene>
<dbReference type="Gramene" id="OE9A026886T11">
    <property type="protein sequence ID" value="OE9A026886C11"/>
    <property type="gene ID" value="OE9A026886"/>
</dbReference>
<evidence type="ECO:0000259" key="2">
    <source>
        <dbReference type="Pfam" id="PF07910"/>
    </source>
</evidence>
<dbReference type="Gramene" id="OE9A026886T6">
    <property type="protein sequence ID" value="OE9A026886C6"/>
    <property type="gene ID" value="OE9A026886"/>
</dbReference>
<dbReference type="EMBL" id="CACTIH010001898">
    <property type="protein sequence ID" value="CAA2968089.1"/>
    <property type="molecule type" value="Genomic_DNA"/>
</dbReference>
<dbReference type="AlphaFoldDB" id="A0A8S0QME2"/>
<dbReference type="GO" id="GO:0019783">
    <property type="term" value="F:ubiquitin-like protein peptidase activity"/>
    <property type="evidence" value="ECO:0007669"/>
    <property type="project" value="TreeGrafter"/>
</dbReference>